<name>A0A2T3A1L0_9PEZI</name>
<organism evidence="2 3">
    <name type="scientific">Coniella lustricola</name>
    <dbReference type="NCBI Taxonomy" id="2025994"/>
    <lineage>
        <taxon>Eukaryota</taxon>
        <taxon>Fungi</taxon>
        <taxon>Dikarya</taxon>
        <taxon>Ascomycota</taxon>
        <taxon>Pezizomycotina</taxon>
        <taxon>Sordariomycetes</taxon>
        <taxon>Sordariomycetidae</taxon>
        <taxon>Diaporthales</taxon>
        <taxon>Schizoparmaceae</taxon>
        <taxon>Coniella</taxon>
    </lineage>
</organism>
<evidence type="ECO:0000256" key="1">
    <source>
        <dbReference type="SAM" id="MobiDB-lite"/>
    </source>
</evidence>
<evidence type="ECO:0000313" key="3">
    <source>
        <dbReference type="Proteomes" id="UP000241462"/>
    </source>
</evidence>
<feature type="compositionally biased region" description="Basic and acidic residues" evidence="1">
    <location>
        <begin position="151"/>
        <end position="161"/>
    </location>
</feature>
<proteinExistence type="predicted"/>
<accession>A0A2T3A1L0</accession>
<dbReference type="EMBL" id="KZ678509">
    <property type="protein sequence ID" value="PSR81111.1"/>
    <property type="molecule type" value="Genomic_DNA"/>
</dbReference>
<dbReference type="AlphaFoldDB" id="A0A2T3A1L0"/>
<protein>
    <submittedName>
        <fullName evidence="2">Uncharacterized protein</fullName>
    </submittedName>
</protein>
<evidence type="ECO:0000313" key="2">
    <source>
        <dbReference type="EMBL" id="PSR81111.1"/>
    </source>
</evidence>
<gene>
    <name evidence="2" type="ORF">BD289DRAFT_45440</name>
</gene>
<keyword evidence="3" id="KW-1185">Reference proteome</keyword>
<sequence>MQPLPLSVTDTGLPSEQKEEVEISDNTLQVALSWVPLPQLRHCSSAVVLQPQPDPCELVWGLGLWFCCKAHWTVISVDCSVTRAPSRYNQASLVTKCRAAGSDIRRIQACGGRGQKNPGPHMTMTSKHALIRPEEGPASQRQRQQKGRRHRPEDHGQAERR</sequence>
<reference evidence="2 3" key="1">
    <citation type="journal article" date="2018" name="Mycol. Prog.">
        <title>Coniella lustricola, a new species from submerged detritus.</title>
        <authorList>
            <person name="Raudabaugh D.B."/>
            <person name="Iturriaga T."/>
            <person name="Carver A."/>
            <person name="Mondo S."/>
            <person name="Pangilinan J."/>
            <person name="Lipzen A."/>
            <person name="He G."/>
            <person name="Amirebrahimi M."/>
            <person name="Grigoriev I.V."/>
            <person name="Miller A.N."/>
        </authorList>
    </citation>
    <scope>NUCLEOTIDE SEQUENCE [LARGE SCALE GENOMIC DNA]</scope>
    <source>
        <strain evidence="2 3">B22-T-1</strain>
    </source>
</reference>
<feature type="region of interest" description="Disordered" evidence="1">
    <location>
        <begin position="110"/>
        <end position="161"/>
    </location>
</feature>
<dbReference type="InParanoid" id="A0A2T3A1L0"/>
<dbReference type="Proteomes" id="UP000241462">
    <property type="component" value="Unassembled WGS sequence"/>
</dbReference>